<proteinExistence type="predicted"/>
<reference evidence="3" key="1">
    <citation type="submission" date="2015-09" db="EMBL/GenBank/DDBJ databases">
        <authorList>
            <person name="Shao Z."/>
            <person name="Wang L."/>
        </authorList>
    </citation>
    <scope>NUCLEOTIDE SEQUENCE [LARGE SCALE GENOMIC DNA]</scope>
    <source>
        <strain evidence="3">F13-1</strain>
    </source>
</reference>
<dbReference type="SUPFAM" id="SSF53098">
    <property type="entry name" value="Ribonuclease H-like"/>
    <property type="match status" value="1"/>
</dbReference>
<protein>
    <submittedName>
        <fullName evidence="2">Integrase</fullName>
    </submittedName>
</protein>
<dbReference type="KEGG" id="zdf:AN401_07110"/>
<dbReference type="InterPro" id="IPR012337">
    <property type="entry name" value="RNaseH-like_sf"/>
</dbReference>
<dbReference type="Pfam" id="PF00665">
    <property type="entry name" value="rve"/>
    <property type="match status" value="1"/>
</dbReference>
<organism evidence="2 3">
    <name type="scientific">Zobellella denitrificans</name>
    <dbReference type="NCBI Taxonomy" id="347534"/>
    <lineage>
        <taxon>Bacteria</taxon>
        <taxon>Pseudomonadati</taxon>
        <taxon>Pseudomonadota</taxon>
        <taxon>Gammaproteobacteria</taxon>
        <taxon>Aeromonadales</taxon>
        <taxon>Aeromonadaceae</taxon>
        <taxon>Zobellella</taxon>
    </lineage>
</organism>
<dbReference type="Gene3D" id="3.30.420.10">
    <property type="entry name" value="Ribonuclease H-like superfamily/Ribonuclease H"/>
    <property type="match status" value="1"/>
</dbReference>
<evidence type="ECO:0000259" key="1">
    <source>
        <dbReference type="PROSITE" id="PS50994"/>
    </source>
</evidence>
<name>A0A291HNC5_9GAMM</name>
<dbReference type="PANTHER" id="PTHR35004:SF7">
    <property type="entry name" value="INTEGRASE PROTEIN"/>
    <property type="match status" value="1"/>
</dbReference>
<dbReference type="InterPro" id="IPR036397">
    <property type="entry name" value="RNaseH_sf"/>
</dbReference>
<evidence type="ECO:0000313" key="2">
    <source>
        <dbReference type="EMBL" id="ATG73653.1"/>
    </source>
</evidence>
<dbReference type="GO" id="GO:0015074">
    <property type="term" value="P:DNA integration"/>
    <property type="evidence" value="ECO:0007669"/>
    <property type="project" value="InterPro"/>
</dbReference>
<dbReference type="GO" id="GO:0003676">
    <property type="term" value="F:nucleic acid binding"/>
    <property type="evidence" value="ECO:0007669"/>
    <property type="project" value="InterPro"/>
</dbReference>
<dbReference type="AlphaFoldDB" id="A0A291HNC5"/>
<dbReference type="PROSITE" id="PS50994">
    <property type="entry name" value="INTEGRASE"/>
    <property type="match status" value="1"/>
</dbReference>
<sequence length="589" mass="65526">MSAVIIERLVEVAKAVRSAPHGTKQSIYQRACEELGISMASLHRKLSQCTLRSSRKRRVDAGQTGITRDEMMLLSGVIMESRRANDKRLYSLPDAVEALRANGLIRAERVDRATGELVPMSISAIARALRQHGLHPEQLLAPAPHAEMASLHPNHVWQIDASLCVLYYLKPKQGAANGLHIMDRDKFYKNKPRNLANIMADRVWSYEITDHASGWIYVEYVMGAESGQNLCSVLINAMQERGGADLLHGVPRILYMDPGSANTAAMTISLCDQLGIRVIHHAPGNARATGQVENARNIIECKFEVGLRFRPVADLAELNALAATWRAVFNGQRMHRRHGRTRSEVWMTITAEQLIKAPSVEVCRELAVASPESRVVTAKLRVPFRGDEYDVRHIPGVMVGEKLMITRNPWRDDAAQVVLTDEDGNKTWHQIPRLRKNELGFTEGQAAVWGESYAQHADTVAQKGKAAIEQIMTGTESRAEAEAARKAKTIPLQGEFDPYKPLADADLPEFLPRRGTELELTTPRVQALRLNHVEAARRLRAELGDDWSGDHYAWLVQRHPEGVAEDDLPAIAATLRRQPPAPLRALGGE</sequence>
<dbReference type="InterPro" id="IPR001584">
    <property type="entry name" value="Integrase_cat-core"/>
</dbReference>
<evidence type="ECO:0000313" key="3">
    <source>
        <dbReference type="Proteomes" id="UP000217763"/>
    </source>
</evidence>
<accession>A0A291HNC5</accession>
<keyword evidence="3" id="KW-1185">Reference proteome</keyword>
<feature type="domain" description="Integrase catalytic" evidence="1">
    <location>
        <begin position="149"/>
        <end position="350"/>
    </location>
</feature>
<dbReference type="RefSeq" id="WP_096778927.1">
    <property type="nucleotide sequence ID" value="NZ_CP012621.1"/>
</dbReference>
<gene>
    <name evidence="2" type="ORF">AN401_07110</name>
</gene>
<dbReference type="PANTHER" id="PTHR35004">
    <property type="entry name" value="TRANSPOSASE RV3428C-RELATED"/>
    <property type="match status" value="1"/>
</dbReference>
<dbReference type="Proteomes" id="UP000217763">
    <property type="component" value="Chromosome"/>
</dbReference>
<dbReference type="EMBL" id="CP012621">
    <property type="protein sequence ID" value="ATG73653.1"/>
    <property type="molecule type" value="Genomic_DNA"/>
</dbReference>